<accession>A0A0K1ELP7</accession>
<protein>
    <submittedName>
        <fullName evidence="3">Uncharacterized protein</fullName>
    </submittedName>
</protein>
<name>A0A0K1ELP7_CHOCO</name>
<sequence>MKGVAGGLSVALALVVAACSSDVDPPGTPGGTGGGGTGGTGGSDGGAGGAAGSCVDAPPGDDLSFVAGGTYAAVPPSTEVNALALGDLDGDGRVDLVFGGNPSPTAQVWLNGGDGTFTSRGAVPLDDWPKALYLGRLDADAGLDLVSISECAASDCAYLEVLSGLGNGTFLTAQRAIVPESHMDVLLSRAAIGDVDGDGRDEIYATGESELYAWLVRRQMSGMLEASEVRAFDAVVLADFDGDGALDVAGTTADADLYGLHVHLNDGDGTFIVRAQVASLAHRTRHLAAGDLNGDGQQDLVTIDEMQTLQVWMGSEDGSTLTPSQYALGAGPNRWPVLADIDGDCDQDLLLTSGSRVQILLNRAGLLVEGPQIDVGGEPSALAVVDVDGDGRLDLVVARRDLADVRVFFNRHSAAP</sequence>
<proteinExistence type="predicted"/>
<evidence type="ECO:0000256" key="1">
    <source>
        <dbReference type="ARBA" id="ARBA00022729"/>
    </source>
</evidence>
<gene>
    <name evidence="3" type="ORF">CMC5_059520</name>
</gene>
<evidence type="ECO:0000313" key="3">
    <source>
        <dbReference type="EMBL" id="AKT41741.1"/>
    </source>
</evidence>
<dbReference type="Gene3D" id="2.130.10.130">
    <property type="entry name" value="Integrin alpha, N-terminal"/>
    <property type="match status" value="2"/>
</dbReference>
<dbReference type="Pfam" id="PF13517">
    <property type="entry name" value="FG-GAP_3"/>
    <property type="match status" value="3"/>
</dbReference>
<dbReference type="PROSITE" id="PS51257">
    <property type="entry name" value="PROKAR_LIPOPROTEIN"/>
    <property type="match status" value="1"/>
</dbReference>
<organism evidence="3 4">
    <name type="scientific">Chondromyces crocatus</name>
    <dbReference type="NCBI Taxonomy" id="52"/>
    <lineage>
        <taxon>Bacteria</taxon>
        <taxon>Pseudomonadati</taxon>
        <taxon>Myxococcota</taxon>
        <taxon>Polyangia</taxon>
        <taxon>Polyangiales</taxon>
        <taxon>Polyangiaceae</taxon>
        <taxon>Chondromyces</taxon>
    </lineage>
</organism>
<keyword evidence="1" id="KW-0732">Signal</keyword>
<feature type="compositionally biased region" description="Gly residues" evidence="2">
    <location>
        <begin position="29"/>
        <end position="51"/>
    </location>
</feature>
<dbReference type="OrthoDB" id="5521422at2"/>
<dbReference type="SUPFAM" id="SSF69318">
    <property type="entry name" value="Integrin alpha N-terminal domain"/>
    <property type="match status" value="1"/>
</dbReference>
<dbReference type="STRING" id="52.CMC5_059520"/>
<dbReference type="InterPro" id="IPR013517">
    <property type="entry name" value="FG-GAP"/>
</dbReference>
<dbReference type="EMBL" id="CP012159">
    <property type="protein sequence ID" value="AKT41741.1"/>
    <property type="molecule type" value="Genomic_DNA"/>
</dbReference>
<dbReference type="AlphaFoldDB" id="A0A0K1ELP7"/>
<dbReference type="InterPro" id="IPR028994">
    <property type="entry name" value="Integrin_alpha_N"/>
</dbReference>
<evidence type="ECO:0000313" key="4">
    <source>
        <dbReference type="Proteomes" id="UP000067626"/>
    </source>
</evidence>
<dbReference type="PANTHER" id="PTHR46580">
    <property type="entry name" value="SENSOR KINASE-RELATED"/>
    <property type="match status" value="1"/>
</dbReference>
<keyword evidence="4" id="KW-1185">Reference proteome</keyword>
<feature type="region of interest" description="Disordered" evidence="2">
    <location>
        <begin position="23"/>
        <end position="54"/>
    </location>
</feature>
<dbReference type="KEGG" id="ccro:CMC5_059520"/>
<dbReference type="Proteomes" id="UP000067626">
    <property type="component" value="Chromosome"/>
</dbReference>
<evidence type="ECO:0000256" key="2">
    <source>
        <dbReference type="SAM" id="MobiDB-lite"/>
    </source>
</evidence>
<reference evidence="3 4" key="1">
    <citation type="submission" date="2015-07" db="EMBL/GenBank/DDBJ databases">
        <title>Genome analysis of myxobacterium Chondromyces crocatus Cm c5 reveals a high potential for natural compound synthesis and the genetic basis for the loss of fruiting body formation.</title>
        <authorList>
            <person name="Zaburannyi N."/>
            <person name="Bunk B."/>
            <person name="Maier J."/>
            <person name="Overmann J."/>
            <person name="Mueller R."/>
        </authorList>
    </citation>
    <scope>NUCLEOTIDE SEQUENCE [LARGE SCALE GENOMIC DNA]</scope>
    <source>
        <strain evidence="3 4">Cm c5</strain>
    </source>
</reference>
<dbReference type="RefSeq" id="WP_050433479.1">
    <property type="nucleotide sequence ID" value="NZ_CP012159.1"/>
</dbReference>